<dbReference type="InterPro" id="IPR056146">
    <property type="entry name" value="DUF7729"/>
</dbReference>
<dbReference type="Proteomes" id="UP000016922">
    <property type="component" value="Unassembled WGS sequence"/>
</dbReference>
<feature type="compositionally biased region" description="Basic and acidic residues" evidence="1">
    <location>
        <begin position="1"/>
        <end position="12"/>
    </location>
</feature>
<dbReference type="HOGENOM" id="CLU_537656_0_0_1"/>
<evidence type="ECO:0000259" key="3">
    <source>
        <dbReference type="Pfam" id="PF24855"/>
    </source>
</evidence>
<gene>
    <name evidence="4" type="ORF">GLAREA_10786</name>
</gene>
<keyword evidence="2" id="KW-1133">Transmembrane helix</keyword>
<evidence type="ECO:0000313" key="5">
    <source>
        <dbReference type="Proteomes" id="UP000016922"/>
    </source>
</evidence>
<accession>S3DBG3</accession>
<keyword evidence="2" id="KW-0472">Membrane</keyword>
<evidence type="ECO:0000256" key="2">
    <source>
        <dbReference type="SAM" id="Phobius"/>
    </source>
</evidence>
<evidence type="ECO:0000256" key="1">
    <source>
        <dbReference type="SAM" id="MobiDB-lite"/>
    </source>
</evidence>
<organism evidence="4 5">
    <name type="scientific">Glarea lozoyensis (strain ATCC 20868 / MF5171)</name>
    <dbReference type="NCBI Taxonomy" id="1116229"/>
    <lineage>
        <taxon>Eukaryota</taxon>
        <taxon>Fungi</taxon>
        <taxon>Dikarya</taxon>
        <taxon>Ascomycota</taxon>
        <taxon>Pezizomycotina</taxon>
        <taxon>Leotiomycetes</taxon>
        <taxon>Helotiales</taxon>
        <taxon>Helotiaceae</taxon>
        <taxon>Glarea</taxon>
    </lineage>
</organism>
<dbReference type="PANTHER" id="PTHR39460">
    <property type="entry name" value="EXPRESSED PROTEIN"/>
    <property type="match status" value="1"/>
</dbReference>
<name>S3DBG3_GLAL2</name>
<sequence length="417" mass="44259">MENGLRHNRDSSRASGQSSSHFNSHNQGRRPRSLPSKSHYILITSLLLIWCLPICSAFAPVYLDEEMLAPRQVVAENEGSVFDQLAKSGQILVDLSPHPKGLDWAFVPEQQVQDDLRRRQELGQNAPPPKTTTVTPAPADTVTVTKSITPPGSQTAAASSRDPSTSTALIAVPTEAASPLPSAFDTGFNSNITATCSNFMANMLQNSTFTSCLPISVLLQNSMSFFQAQKQLVRITQVLDASCSANVTTCDRVMSAFASNITSTSACSSDMAAGNPLVNQARLGLLAYKPLYTATCLKNQNTKSYCFAEAITNASNPADNYLYYLPLNISLPGGSRPTCNSCLQNTMAVYSAATSDRTSALSSDYVNAAMQVNVNCGPTFTNTSLAAAVSSSASTIAVVGQNYGLIALVLAVGSLLL</sequence>
<keyword evidence="2" id="KW-0812">Transmembrane</keyword>
<feature type="domain" description="DUF7729" evidence="3">
    <location>
        <begin position="179"/>
        <end position="384"/>
    </location>
</feature>
<keyword evidence="5" id="KW-1185">Reference proteome</keyword>
<dbReference type="eggNOG" id="ENOG502S3AD">
    <property type="taxonomic scope" value="Eukaryota"/>
</dbReference>
<dbReference type="GeneID" id="19469831"/>
<dbReference type="OMA" id="YCYVEAA"/>
<protein>
    <recommendedName>
        <fullName evidence="3">DUF7729 domain-containing protein</fullName>
    </recommendedName>
</protein>
<feature type="compositionally biased region" description="Polar residues" evidence="1">
    <location>
        <begin position="146"/>
        <end position="166"/>
    </location>
</feature>
<dbReference type="PANTHER" id="PTHR39460:SF1">
    <property type="entry name" value="C6 TRANSCRIPTION FACTOR"/>
    <property type="match status" value="1"/>
</dbReference>
<feature type="region of interest" description="Disordered" evidence="1">
    <location>
        <begin position="1"/>
        <end position="34"/>
    </location>
</feature>
<feature type="compositionally biased region" description="Low complexity" evidence="1">
    <location>
        <begin position="131"/>
        <end position="145"/>
    </location>
</feature>
<dbReference type="Pfam" id="PF24855">
    <property type="entry name" value="DUF7729"/>
    <property type="match status" value="1"/>
</dbReference>
<dbReference type="AlphaFoldDB" id="S3DBG3"/>
<evidence type="ECO:0000313" key="4">
    <source>
        <dbReference type="EMBL" id="EPE35090.1"/>
    </source>
</evidence>
<feature type="region of interest" description="Disordered" evidence="1">
    <location>
        <begin position="120"/>
        <end position="166"/>
    </location>
</feature>
<reference evidence="4 5" key="1">
    <citation type="journal article" date="2013" name="BMC Genomics">
        <title>Genomics-driven discovery of the pneumocandin biosynthetic gene cluster in the fungus Glarea lozoyensis.</title>
        <authorList>
            <person name="Chen L."/>
            <person name="Yue Q."/>
            <person name="Zhang X."/>
            <person name="Xiang M."/>
            <person name="Wang C."/>
            <person name="Li S."/>
            <person name="Che Y."/>
            <person name="Ortiz-Lopez F.J."/>
            <person name="Bills G.F."/>
            <person name="Liu X."/>
            <person name="An Z."/>
        </authorList>
    </citation>
    <scope>NUCLEOTIDE SEQUENCE [LARGE SCALE GENOMIC DNA]</scope>
    <source>
        <strain evidence="5">ATCC 20868 / MF5171</strain>
    </source>
</reference>
<dbReference type="KEGG" id="glz:GLAREA_10786"/>
<dbReference type="OrthoDB" id="2564812at2759"/>
<proteinExistence type="predicted"/>
<dbReference type="RefSeq" id="XP_008078077.1">
    <property type="nucleotide sequence ID" value="XM_008079886.1"/>
</dbReference>
<feature type="transmembrane region" description="Helical" evidence="2">
    <location>
        <begin position="40"/>
        <end position="63"/>
    </location>
</feature>
<dbReference type="EMBL" id="KE145355">
    <property type="protein sequence ID" value="EPE35090.1"/>
    <property type="molecule type" value="Genomic_DNA"/>
</dbReference>